<evidence type="ECO:0000256" key="2">
    <source>
        <dbReference type="SAM" id="Phobius"/>
    </source>
</evidence>
<dbReference type="InterPro" id="IPR000700">
    <property type="entry name" value="PAS-assoc_C"/>
</dbReference>
<dbReference type="Proteomes" id="UP000008332">
    <property type="component" value="Chromosome"/>
</dbReference>
<reference evidence="8" key="1">
    <citation type="submission" date="2006-02" db="EMBL/GenBank/DDBJ databases">
        <title>Complete sequence of chromosome of Rhodoferax ferrireducens DSM 15236.</title>
        <authorList>
            <person name="Copeland A."/>
            <person name="Lucas S."/>
            <person name="Lapidus A."/>
            <person name="Barry K."/>
            <person name="Detter J.C."/>
            <person name="Glavina del Rio T."/>
            <person name="Hammon N."/>
            <person name="Israni S."/>
            <person name="Pitluck S."/>
            <person name="Brettin T."/>
            <person name="Bruce D."/>
            <person name="Han C."/>
            <person name="Tapia R."/>
            <person name="Gilna P."/>
            <person name="Kiss H."/>
            <person name="Schmutz J."/>
            <person name="Larimer F."/>
            <person name="Land M."/>
            <person name="Kyrpides N."/>
            <person name="Ivanova N."/>
            <person name="Richardson P."/>
        </authorList>
    </citation>
    <scope>NUCLEOTIDE SEQUENCE [LARGE SCALE GENOMIC DNA]</scope>
    <source>
        <strain evidence="8">ATCC BAA-621 / DSM 15236 / T118</strain>
    </source>
</reference>
<gene>
    <name evidence="7" type="ordered locus">Rfer_3932</name>
</gene>
<feature type="domain" description="PAS" evidence="3">
    <location>
        <begin position="223"/>
        <end position="296"/>
    </location>
</feature>
<evidence type="ECO:0000313" key="8">
    <source>
        <dbReference type="Proteomes" id="UP000008332"/>
    </source>
</evidence>
<dbReference type="InterPro" id="IPR000014">
    <property type="entry name" value="PAS"/>
</dbReference>
<evidence type="ECO:0000259" key="6">
    <source>
        <dbReference type="PROSITE" id="PS50887"/>
    </source>
</evidence>
<dbReference type="CDD" id="cd01948">
    <property type="entry name" value="EAL"/>
    <property type="match status" value="1"/>
</dbReference>
<dbReference type="SUPFAM" id="SSF55073">
    <property type="entry name" value="Nucleotide cyclase"/>
    <property type="match status" value="1"/>
</dbReference>
<dbReference type="OrthoDB" id="9813903at2"/>
<dbReference type="EMBL" id="CP000267">
    <property type="protein sequence ID" value="ABD71631.1"/>
    <property type="molecule type" value="Genomic_DNA"/>
</dbReference>
<dbReference type="eggNOG" id="COG2203">
    <property type="taxonomic scope" value="Bacteria"/>
</dbReference>
<dbReference type="SMART" id="SM00267">
    <property type="entry name" value="GGDEF"/>
    <property type="match status" value="1"/>
</dbReference>
<dbReference type="Pfam" id="PF00563">
    <property type="entry name" value="EAL"/>
    <property type="match status" value="1"/>
</dbReference>
<dbReference type="Gene3D" id="3.30.70.270">
    <property type="match status" value="1"/>
</dbReference>
<dbReference type="KEGG" id="rfr:Rfer_3932"/>
<feature type="domain" description="EAL" evidence="5">
    <location>
        <begin position="860"/>
        <end position="1113"/>
    </location>
</feature>
<accession>Q21RH2</accession>
<dbReference type="eggNOG" id="COG3829">
    <property type="taxonomic scope" value="Bacteria"/>
</dbReference>
<keyword evidence="2" id="KW-0472">Membrane</keyword>
<dbReference type="InterPro" id="IPR001633">
    <property type="entry name" value="EAL_dom"/>
</dbReference>
<dbReference type="InterPro" id="IPR029016">
    <property type="entry name" value="GAF-like_dom_sf"/>
</dbReference>
<keyword evidence="8" id="KW-1185">Reference proteome</keyword>
<dbReference type="SUPFAM" id="SSF141868">
    <property type="entry name" value="EAL domain-like"/>
    <property type="match status" value="1"/>
</dbReference>
<keyword evidence="2" id="KW-1133">Transmembrane helix</keyword>
<dbReference type="InterPro" id="IPR043128">
    <property type="entry name" value="Rev_trsase/Diguanyl_cyclase"/>
</dbReference>
<dbReference type="AlphaFoldDB" id="Q21RH2"/>
<dbReference type="Gene3D" id="3.30.450.40">
    <property type="match status" value="1"/>
</dbReference>
<organism evidence="7 8">
    <name type="scientific">Albidiferax ferrireducens (strain ATCC BAA-621 / DSM 15236 / T118)</name>
    <name type="common">Rhodoferax ferrireducens</name>
    <dbReference type="NCBI Taxonomy" id="338969"/>
    <lineage>
        <taxon>Bacteria</taxon>
        <taxon>Pseudomonadati</taxon>
        <taxon>Pseudomonadota</taxon>
        <taxon>Betaproteobacteria</taxon>
        <taxon>Burkholderiales</taxon>
        <taxon>Comamonadaceae</taxon>
        <taxon>Rhodoferax</taxon>
    </lineage>
</organism>
<dbReference type="InterPro" id="IPR007891">
    <property type="entry name" value="CHASE3"/>
</dbReference>
<dbReference type="InterPro" id="IPR035965">
    <property type="entry name" value="PAS-like_dom_sf"/>
</dbReference>
<dbReference type="InterPro" id="IPR052155">
    <property type="entry name" value="Biofilm_reg_signaling"/>
</dbReference>
<dbReference type="RefSeq" id="WP_011466193.1">
    <property type="nucleotide sequence ID" value="NC_007908.1"/>
</dbReference>
<dbReference type="Pfam" id="PF13185">
    <property type="entry name" value="GAF_2"/>
    <property type="match status" value="1"/>
</dbReference>
<dbReference type="STRING" id="338969.Rfer_3932"/>
<dbReference type="PROSITE" id="PS50113">
    <property type="entry name" value="PAC"/>
    <property type="match status" value="2"/>
</dbReference>
<protein>
    <submittedName>
        <fullName evidence="7">Diguanylate cyclase/phosphodiesterase with PAS/PAC and Chase sensor(S)</fullName>
    </submittedName>
</protein>
<dbReference type="PANTHER" id="PTHR44757:SF2">
    <property type="entry name" value="BIOFILM ARCHITECTURE MAINTENANCE PROTEIN MBAA"/>
    <property type="match status" value="1"/>
</dbReference>
<evidence type="ECO:0000313" key="7">
    <source>
        <dbReference type="EMBL" id="ABD71631.1"/>
    </source>
</evidence>
<dbReference type="InterPro" id="IPR003018">
    <property type="entry name" value="GAF"/>
</dbReference>
<dbReference type="PROSITE" id="PS50112">
    <property type="entry name" value="PAS"/>
    <property type="match status" value="2"/>
</dbReference>
<keyword evidence="2" id="KW-0812">Transmembrane</keyword>
<dbReference type="Pfam" id="PF00990">
    <property type="entry name" value="GGDEF"/>
    <property type="match status" value="1"/>
</dbReference>
<dbReference type="NCBIfam" id="TIGR00229">
    <property type="entry name" value="sensory_box"/>
    <property type="match status" value="2"/>
</dbReference>
<dbReference type="InterPro" id="IPR000160">
    <property type="entry name" value="GGDEF_dom"/>
</dbReference>
<evidence type="ECO:0000259" key="5">
    <source>
        <dbReference type="PROSITE" id="PS50883"/>
    </source>
</evidence>
<sequence>MKTRSSFETKVLVAFTAAVLVVAGLATTTWKVAQGAAEAAHWVAHTHEVLDSLAQTRANTLQIEFSTQSYRISGDPARLAERDATIATRETLLSQVKQLTSDNARQQERWMRLREVIDERLAISRRVEFLRKTQGLEAASAFVASAPLQETRERTYGLLREMNEEERRLLEDRNAEQLRARQSMVAAGALVALLLLALLTATFGLIRRQLRETEASRRALADSEESLSTTLYSIGDAVLATDTEARITRMNPVAEALTGWPFADAQGRPVEEVFRIVNEHTREPAEVPVAKALATGEIQELANHTVLIARDGSERPISDSAAPIRDTRGRVGGVVLVFRDVTIAHQAQQTIREQNELLEQRVHERTIQLHESEDHLRSVISNVPVMIAYVDAQQRYIYVNQSYRERFSPGQADIAGQTVRDILGHERYAVAAPLIAKVLQGQPQSYDWQPFPGVWQLVNYVPKRDAREGVVGYYVLGTDLTERKHAEEKIRTLNAELEQRVRELEHVSRALRTLSAGNRTMLRATVEQGLLDNMCRAIVANGGYQMASVWYRIDDEFKSLRAMAESGHPGGLDALHQMKGSWADNEYGGGAVASAIRTGQASVVQNILADPNYAPWRPYLPGYACVIACPLRVDGEIIGGLAIYSAEPDSFGLDEVTLLTESADDLAFGIATLRARAEQQKIQQAMERLTRYDALTGLPNETQFTEFLAAAIDAAKRLNQPFAVLQANVERLSEINDALGFGHGDQLLREFGARLCVAAPASAMVARLRGDEFAILLPDSNANSVITMLQRVEDVLAQPFPVADIAPDVSAKIGVALFPQHGATPHDLFRHMDMAVHQAKKKGVKHAIFDPDLNQDQSRRLTMAGELRRAIEGGDLLLYLQPKVEITTGRLCGAEGLVRWKHAERGLIPPGEFIGLAEQTGLIKPLTEWVIKTSLRLNQAWQYEGCALPIAVNLSAHNLHDERLLQTIRHLQTTYGVAAGLLELENTESAVMDDAEFALRVLHSLRDEGIPLYIDDFGTGYSSLSYLQKLPVEYIKIDQSFVRDMTISRDSSLIVRSTIDLVRDLGRKTVAEGIETQEQWDQLAACGCDIAQGYFIARPMPAEDFQNWVKQFRAPVTTPSGKACGTPLDIQSAIS</sequence>
<dbReference type="SMART" id="SM00052">
    <property type="entry name" value="EAL"/>
    <property type="match status" value="1"/>
</dbReference>
<dbReference type="CDD" id="cd19410">
    <property type="entry name" value="HK9-like_sensor"/>
    <property type="match status" value="1"/>
</dbReference>
<dbReference type="SUPFAM" id="SSF55785">
    <property type="entry name" value="PYP-like sensor domain (PAS domain)"/>
    <property type="match status" value="2"/>
</dbReference>
<dbReference type="InterPro" id="IPR029787">
    <property type="entry name" value="Nucleotide_cyclase"/>
</dbReference>
<dbReference type="eggNOG" id="COG5001">
    <property type="taxonomic scope" value="Bacteria"/>
</dbReference>
<name>Q21RH2_ALBFT</name>
<feature type="coiled-coil region" evidence="1">
    <location>
        <begin position="483"/>
        <end position="514"/>
    </location>
</feature>
<dbReference type="InterPro" id="IPR013656">
    <property type="entry name" value="PAS_4"/>
</dbReference>
<dbReference type="Pfam" id="PF05227">
    <property type="entry name" value="CHASE3"/>
    <property type="match status" value="1"/>
</dbReference>
<keyword evidence="1" id="KW-0175">Coiled coil</keyword>
<dbReference type="Gene3D" id="3.30.450.20">
    <property type="entry name" value="PAS domain"/>
    <property type="match status" value="2"/>
</dbReference>
<dbReference type="PROSITE" id="PS50887">
    <property type="entry name" value="GGDEF"/>
    <property type="match status" value="1"/>
</dbReference>
<dbReference type="SUPFAM" id="SSF55781">
    <property type="entry name" value="GAF domain-like"/>
    <property type="match status" value="1"/>
</dbReference>
<dbReference type="InterPro" id="IPR035919">
    <property type="entry name" value="EAL_sf"/>
</dbReference>
<evidence type="ECO:0000259" key="3">
    <source>
        <dbReference type="PROSITE" id="PS50112"/>
    </source>
</evidence>
<proteinExistence type="predicted"/>
<dbReference type="CDD" id="cd00130">
    <property type="entry name" value="PAS"/>
    <property type="match status" value="1"/>
</dbReference>
<dbReference type="Pfam" id="PF08448">
    <property type="entry name" value="PAS_4"/>
    <property type="match status" value="2"/>
</dbReference>
<feature type="domain" description="PAS" evidence="3">
    <location>
        <begin position="372"/>
        <end position="442"/>
    </location>
</feature>
<dbReference type="PANTHER" id="PTHR44757">
    <property type="entry name" value="DIGUANYLATE CYCLASE DGCP"/>
    <property type="match status" value="1"/>
</dbReference>
<dbReference type="CDD" id="cd01949">
    <property type="entry name" value="GGDEF"/>
    <property type="match status" value="1"/>
</dbReference>
<feature type="domain" description="PAC" evidence="4">
    <location>
        <begin position="439"/>
        <end position="492"/>
    </location>
</feature>
<feature type="domain" description="GGDEF" evidence="6">
    <location>
        <begin position="720"/>
        <end position="852"/>
    </location>
</feature>
<dbReference type="PROSITE" id="PS50883">
    <property type="entry name" value="EAL"/>
    <property type="match status" value="1"/>
</dbReference>
<evidence type="ECO:0000256" key="1">
    <source>
        <dbReference type="SAM" id="Coils"/>
    </source>
</evidence>
<evidence type="ECO:0000259" key="4">
    <source>
        <dbReference type="PROSITE" id="PS50113"/>
    </source>
</evidence>
<feature type="domain" description="PAC" evidence="4">
    <location>
        <begin position="301"/>
        <end position="353"/>
    </location>
</feature>
<dbReference type="HOGENOM" id="CLU_000445_70_20_4"/>
<dbReference type="NCBIfam" id="TIGR00254">
    <property type="entry name" value="GGDEF"/>
    <property type="match status" value="1"/>
</dbReference>
<dbReference type="SMART" id="SM00091">
    <property type="entry name" value="PAS"/>
    <property type="match status" value="2"/>
</dbReference>
<feature type="transmembrane region" description="Helical" evidence="2">
    <location>
        <begin position="184"/>
        <end position="206"/>
    </location>
</feature>
<dbReference type="Gene3D" id="3.20.20.450">
    <property type="entry name" value="EAL domain"/>
    <property type="match status" value="1"/>
</dbReference>